<gene>
    <name evidence="3" type="ORF">GCM10023189_23000</name>
</gene>
<organism evidence="3 4">
    <name type="scientific">Nibrella saemangeumensis</name>
    <dbReference type="NCBI Taxonomy" id="1084526"/>
    <lineage>
        <taxon>Bacteria</taxon>
        <taxon>Pseudomonadati</taxon>
        <taxon>Bacteroidota</taxon>
        <taxon>Cytophagia</taxon>
        <taxon>Cytophagales</taxon>
        <taxon>Spirosomataceae</taxon>
        <taxon>Nibrella</taxon>
    </lineage>
</organism>
<keyword evidence="1" id="KW-0479">Metal-binding</keyword>
<dbReference type="CDD" id="cd00371">
    <property type="entry name" value="HMA"/>
    <property type="match status" value="1"/>
</dbReference>
<proteinExistence type="predicted"/>
<keyword evidence="4" id="KW-1185">Reference proteome</keyword>
<dbReference type="Pfam" id="PF00403">
    <property type="entry name" value="HMA"/>
    <property type="match status" value="1"/>
</dbReference>
<evidence type="ECO:0000313" key="4">
    <source>
        <dbReference type="Proteomes" id="UP001501175"/>
    </source>
</evidence>
<protein>
    <recommendedName>
        <fullName evidence="2">HMA domain-containing protein</fullName>
    </recommendedName>
</protein>
<dbReference type="Gene3D" id="3.30.70.100">
    <property type="match status" value="1"/>
</dbReference>
<dbReference type="EMBL" id="BAABHD010000024">
    <property type="protein sequence ID" value="GAA4455297.1"/>
    <property type="molecule type" value="Genomic_DNA"/>
</dbReference>
<evidence type="ECO:0000256" key="1">
    <source>
        <dbReference type="ARBA" id="ARBA00022723"/>
    </source>
</evidence>
<reference evidence="4" key="1">
    <citation type="journal article" date="2019" name="Int. J. Syst. Evol. Microbiol.">
        <title>The Global Catalogue of Microorganisms (GCM) 10K type strain sequencing project: providing services to taxonomists for standard genome sequencing and annotation.</title>
        <authorList>
            <consortium name="The Broad Institute Genomics Platform"/>
            <consortium name="The Broad Institute Genome Sequencing Center for Infectious Disease"/>
            <person name="Wu L."/>
            <person name="Ma J."/>
        </authorList>
    </citation>
    <scope>NUCLEOTIDE SEQUENCE [LARGE SCALE GENOMIC DNA]</scope>
    <source>
        <strain evidence="4">JCM 17927</strain>
    </source>
</reference>
<comment type="caution">
    <text evidence="3">The sequence shown here is derived from an EMBL/GenBank/DDBJ whole genome shotgun (WGS) entry which is preliminary data.</text>
</comment>
<dbReference type="PANTHER" id="PTHR46594">
    <property type="entry name" value="P-TYPE CATION-TRANSPORTING ATPASE"/>
    <property type="match status" value="1"/>
</dbReference>
<dbReference type="InterPro" id="IPR036163">
    <property type="entry name" value="HMA_dom_sf"/>
</dbReference>
<dbReference type="Proteomes" id="UP001501175">
    <property type="component" value="Unassembled WGS sequence"/>
</dbReference>
<evidence type="ECO:0000313" key="3">
    <source>
        <dbReference type="EMBL" id="GAA4455297.1"/>
    </source>
</evidence>
<accession>A0ABP8MUN4</accession>
<dbReference type="SUPFAM" id="SSF55008">
    <property type="entry name" value="HMA, heavy metal-associated domain"/>
    <property type="match status" value="1"/>
</dbReference>
<evidence type="ECO:0000259" key="2">
    <source>
        <dbReference type="PROSITE" id="PS50846"/>
    </source>
</evidence>
<feature type="domain" description="HMA" evidence="2">
    <location>
        <begin position="65"/>
        <end position="131"/>
    </location>
</feature>
<dbReference type="PANTHER" id="PTHR46594:SF4">
    <property type="entry name" value="P-TYPE CATION-TRANSPORTING ATPASE"/>
    <property type="match status" value="1"/>
</dbReference>
<name>A0ABP8MUN4_9BACT</name>
<sequence>MYSNNSRHVPAAKPQSIMNMHANPIKRAVLGTMTAASLSLMALPGFAYTAANNQPTQQEQAKGEKVANVSIKGMTCNVCENKVKDGVSKVKGVSDVKVSHEQGTAVVKYDPKKTSLPEIQKAVAASGFEVVSTKVN</sequence>
<dbReference type="PROSITE" id="PS50846">
    <property type="entry name" value="HMA_2"/>
    <property type="match status" value="1"/>
</dbReference>
<dbReference type="InterPro" id="IPR006121">
    <property type="entry name" value="HMA_dom"/>
</dbReference>